<proteinExistence type="predicted"/>
<reference evidence="1" key="1">
    <citation type="submission" date="2020-03" db="EMBL/GenBank/DDBJ databases">
        <title>The deep terrestrial virosphere.</title>
        <authorList>
            <person name="Holmfeldt K."/>
            <person name="Nilsson E."/>
            <person name="Simone D."/>
            <person name="Lopez-Fernandez M."/>
            <person name="Wu X."/>
            <person name="de Brujin I."/>
            <person name="Lundin D."/>
            <person name="Andersson A."/>
            <person name="Bertilsson S."/>
            <person name="Dopson M."/>
        </authorList>
    </citation>
    <scope>NUCLEOTIDE SEQUENCE</scope>
    <source>
        <strain evidence="1">MM415A00555</strain>
    </source>
</reference>
<evidence type="ECO:0000313" key="1">
    <source>
        <dbReference type="EMBL" id="QJA81333.1"/>
    </source>
</evidence>
<accession>A0A6M3KH95</accession>
<evidence type="ECO:0008006" key="2">
    <source>
        <dbReference type="Google" id="ProtNLM"/>
    </source>
</evidence>
<name>A0A6M3KH95_9ZZZZ</name>
<dbReference type="AlphaFoldDB" id="A0A6M3KH95"/>
<organism evidence="1">
    <name type="scientific">viral metagenome</name>
    <dbReference type="NCBI Taxonomy" id="1070528"/>
    <lineage>
        <taxon>unclassified sequences</taxon>
        <taxon>metagenomes</taxon>
        <taxon>organismal metagenomes</taxon>
    </lineage>
</organism>
<dbReference type="EMBL" id="MT142455">
    <property type="protein sequence ID" value="QJA81333.1"/>
    <property type="molecule type" value="Genomic_DNA"/>
</dbReference>
<gene>
    <name evidence="1" type="ORF">MM415A00555_0024</name>
</gene>
<protein>
    <recommendedName>
        <fullName evidence="2">Tail protein</fullName>
    </recommendedName>
</protein>
<sequence length="156" mass="17647">MALDSTAKEAYVKDSLKKFFVDSFFTTEGIKLTFDKGLAVPKVQGIEIDRWISITFGSVAMSFMSSFDLDIYICTKRDDEGKRLSILRDIVVGYLTDTAQTDGMKRITLYSSHPSSAWTDIGSFLVTDIIESSYFTTEDETKYKIVTARLKWATKI</sequence>